<evidence type="ECO:0000313" key="2">
    <source>
        <dbReference type="EMBL" id="PFG73836.1"/>
    </source>
</evidence>
<proteinExistence type="predicted"/>
<dbReference type="Proteomes" id="UP000223071">
    <property type="component" value="Unassembled WGS sequence"/>
</dbReference>
<organism evidence="2 3">
    <name type="scientific">Tepidiforma thermophila (strain KCTC 52669 / CGMCC 1.13589 / G233)</name>
    <dbReference type="NCBI Taxonomy" id="2761530"/>
    <lineage>
        <taxon>Bacteria</taxon>
        <taxon>Bacillati</taxon>
        <taxon>Chloroflexota</taxon>
        <taxon>Tepidiformia</taxon>
        <taxon>Tepidiformales</taxon>
        <taxon>Tepidiformaceae</taxon>
        <taxon>Tepidiforma</taxon>
    </lineage>
</organism>
<evidence type="ECO:0000313" key="3">
    <source>
        <dbReference type="Proteomes" id="UP000223071"/>
    </source>
</evidence>
<feature type="signal peptide" evidence="1">
    <location>
        <begin position="1"/>
        <end position="28"/>
    </location>
</feature>
<gene>
    <name evidence="2" type="ORF">A9A59_1042</name>
</gene>
<keyword evidence="3" id="KW-1185">Reference proteome</keyword>
<evidence type="ECO:0000256" key="1">
    <source>
        <dbReference type="SAM" id="SignalP"/>
    </source>
</evidence>
<reference evidence="2 3" key="1">
    <citation type="submission" date="2017-09" db="EMBL/GenBank/DDBJ databases">
        <title>Sequencing the genomes of two abundant thermophiles in Great Basin hot springs: Thermocrinis jamiesonii and novel Chloroflexi Thermoflexus hugenholtzii.</title>
        <authorList>
            <person name="Hedlund B."/>
        </authorList>
    </citation>
    <scope>NUCLEOTIDE SEQUENCE [LARGE SCALE GENOMIC DNA]</scope>
    <source>
        <strain evidence="2 3">G233</strain>
    </source>
</reference>
<keyword evidence="1" id="KW-0732">Signal</keyword>
<name>A0A2A9HFS3_TEPT2</name>
<sequence length="528" mass="54174">MERRLIRRIALGLALGALTMIPAVSASAGSMPGRELEAVRGRGFDHVAVLPALLPNSKENTSTIAQNNGTAPATIVMDIYTPAGVLIPSATVAYSNVPPGATRVFAQALNTGLTPGFRGVGVISSDQPINALLVRDIESNVNFAKSYSIHNAYATGGTKVTLPYVANALNGLYNTRFAVANTGTTEACVTITYVFPGAGRPPVVDAGSGGLACSGGGYRIPVGGQIAFAPNSVDGAIPMPASTSNSLMAATLETSSSTITVAVDAYLSGGPRKLASYDGFIVEPASASDLGTQISMPLAIKLDGFYTQYLLSNPNPTAATATITYTGNTGTYTVNLNIPANGTASHSVYEAAGGIPEGFVGAATITSSQPIAAVLFRSKMTAPGSFVDEDLYTAVNGIPVNKATTTAKLPLIFRRAYQTGSFSGYNTWVSVSVADGGTANVTITAINDTSNTAPGCNAPGTYTTTKTITGSFIFYQNANTDTGLGASPPSCFWGGMTITSDRPIVVIANATNDLNLGDNDGLYNAFSN</sequence>
<feature type="chain" id="PRO_5012902487" evidence="1">
    <location>
        <begin position="29"/>
        <end position="528"/>
    </location>
</feature>
<comment type="caution">
    <text evidence="2">The sequence shown here is derived from an EMBL/GenBank/DDBJ whole genome shotgun (WGS) entry which is preliminary data.</text>
</comment>
<accession>A0A2A9HFS3</accession>
<dbReference type="EMBL" id="PDJQ01000001">
    <property type="protein sequence ID" value="PFG73836.1"/>
    <property type="molecule type" value="Genomic_DNA"/>
</dbReference>
<protein>
    <submittedName>
        <fullName evidence="2">Uncharacterized protein</fullName>
    </submittedName>
</protein>
<dbReference type="AlphaFoldDB" id="A0A2A9HFS3"/>